<keyword evidence="1" id="KW-0175">Coiled coil</keyword>
<evidence type="ECO:0000313" key="4">
    <source>
        <dbReference type="Proteomes" id="UP000886667"/>
    </source>
</evidence>
<accession>A0A9E4N5R5</accession>
<evidence type="ECO:0008006" key="5">
    <source>
        <dbReference type="Google" id="ProtNLM"/>
    </source>
</evidence>
<name>A0A9E4N5R5_9GAMM</name>
<feature type="transmembrane region" description="Helical" evidence="2">
    <location>
        <begin position="20"/>
        <end position="42"/>
    </location>
</feature>
<evidence type="ECO:0000256" key="2">
    <source>
        <dbReference type="SAM" id="Phobius"/>
    </source>
</evidence>
<gene>
    <name evidence="3" type="ORF">JAZ07_16975</name>
</gene>
<protein>
    <recommendedName>
        <fullName evidence="5">I-spanin</fullName>
    </recommendedName>
</protein>
<feature type="coiled-coil region" evidence="1">
    <location>
        <begin position="51"/>
        <end position="88"/>
    </location>
</feature>
<keyword evidence="2" id="KW-0472">Membrane</keyword>
<keyword evidence="2" id="KW-0812">Transmembrane</keyword>
<comment type="caution">
    <text evidence="3">The sequence shown here is derived from an EMBL/GenBank/DDBJ whole genome shotgun (WGS) entry which is preliminary data.</text>
</comment>
<dbReference type="AlphaFoldDB" id="A0A9E4N5R5"/>
<sequence>MTWLKLILGGIGKFLGGRMIYVYLLAGAGLLAGAFYAGYSYCDYGWQSARNEALEDAMAEIRKQAKQLADAQNELAESKAKRRVVYREKIKYVRDGAPDCKLPPDRMRELVCAVRPSTCKR</sequence>
<dbReference type="Proteomes" id="UP000886667">
    <property type="component" value="Unassembled WGS sequence"/>
</dbReference>
<organism evidence="3 4">
    <name type="scientific">Candidatus Thiodiazotropha taylori</name>
    <dbReference type="NCBI Taxonomy" id="2792791"/>
    <lineage>
        <taxon>Bacteria</taxon>
        <taxon>Pseudomonadati</taxon>
        <taxon>Pseudomonadota</taxon>
        <taxon>Gammaproteobacteria</taxon>
        <taxon>Chromatiales</taxon>
        <taxon>Sedimenticolaceae</taxon>
        <taxon>Candidatus Thiodiazotropha</taxon>
    </lineage>
</organism>
<evidence type="ECO:0000313" key="3">
    <source>
        <dbReference type="EMBL" id="MCG7948039.1"/>
    </source>
</evidence>
<evidence type="ECO:0000256" key="1">
    <source>
        <dbReference type="SAM" id="Coils"/>
    </source>
</evidence>
<dbReference type="EMBL" id="JAEPCM010000606">
    <property type="protein sequence ID" value="MCG7948039.1"/>
    <property type="molecule type" value="Genomic_DNA"/>
</dbReference>
<reference evidence="3" key="1">
    <citation type="journal article" date="2021" name="Proc. Natl. Acad. Sci. U.S.A.">
        <title>Global biogeography of chemosynthetic symbionts reveals both localized and globally distributed symbiont groups. .</title>
        <authorList>
            <person name="Osvatic J.T."/>
            <person name="Wilkins L.G.E."/>
            <person name="Leibrecht L."/>
            <person name="Leray M."/>
            <person name="Zauner S."/>
            <person name="Polzin J."/>
            <person name="Camacho Y."/>
            <person name="Gros O."/>
            <person name="van Gils J.A."/>
            <person name="Eisen J.A."/>
            <person name="Petersen J.M."/>
            <person name="Yuen B."/>
        </authorList>
    </citation>
    <scope>NUCLEOTIDE SEQUENCE</scope>
    <source>
        <strain evidence="3">MAGclacostrist064TRANS</strain>
    </source>
</reference>
<proteinExistence type="predicted"/>
<keyword evidence="2" id="KW-1133">Transmembrane helix</keyword>